<dbReference type="EMBL" id="CAMKVN010025340">
    <property type="protein sequence ID" value="CAI2200762.1"/>
    <property type="molecule type" value="Genomic_DNA"/>
</dbReference>
<dbReference type="Proteomes" id="UP001153678">
    <property type="component" value="Unassembled WGS sequence"/>
</dbReference>
<feature type="non-terminal residue" evidence="1">
    <location>
        <position position="92"/>
    </location>
</feature>
<evidence type="ECO:0000313" key="1">
    <source>
        <dbReference type="EMBL" id="CAI2200762.1"/>
    </source>
</evidence>
<reference evidence="1" key="1">
    <citation type="submission" date="2022-08" db="EMBL/GenBank/DDBJ databases">
        <authorList>
            <person name="Kallberg Y."/>
            <person name="Tangrot J."/>
            <person name="Rosling A."/>
        </authorList>
    </citation>
    <scope>NUCLEOTIDE SEQUENCE</scope>
    <source>
        <strain evidence="1">Wild A</strain>
    </source>
</reference>
<accession>A0A9W4X1C6</accession>
<sequence length="92" mass="10962">IGAHELMWIEDYESDLISIISSFSELLVVYGEDKLNILMEYYRAIIDNNVSEEWNNYKAIIYANYKTTKLELLLPKLFEKYFETFPNILKLL</sequence>
<proteinExistence type="predicted"/>
<feature type="non-terminal residue" evidence="1">
    <location>
        <position position="1"/>
    </location>
</feature>
<organism evidence="1 2">
    <name type="scientific">Funneliformis geosporum</name>
    <dbReference type="NCBI Taxonomy" id="1117311"/>
    <lineage>
        <taxon>Eukaryota</taxon>
        <taxon>Fungi</taxon>
        <taxon>Fungi incertae sedis</taxon>
        <taxon>Mucoromycota</taxon>
        <taxon>Glomeromycotina</taxon>
        <taxon>Glomeromycetes</taxon>
        <taxon>Glomerales</taxon>
        <taxon>Glomeraceae</taxon>
        <taxon>Funneliformis</taxon>
    </lineage>
</organism>
<dbReference type="AlphaFoldDB" id="A0A9W4X1C6"/>
<comment type="caution">
    <text evidence="1">The sequence shown here is derived from an EMBL/GenBank/DDBJ whole genome shotgun (WGS) entry which is preliminary data.</text>
</comment>
<gene>
    <name evidence="1" type="ORF">FWILDA_LOCUS19729</name>
</gene>
<evidence type="ECO:0000313" key="2">
    <source>
        <dbReference type="Proteomes" id="UP001153678"/>
    </source>
</evidence>
<protein>
    <submittedName>
        <fullName evidence="1">9498_t:CDS:1</fullName>
    </submittedName>
</protein>
<name>A0A9W4X1C6_9GLOM</name>
<keyword evidence="2" id="KW-1185">Reference proteome</keyword>